<feature type="region of interest" description="Disordered" evidence="1">
    <location>
        <begin position="845"/>
        <end position="871"/>
    </location>
</feature>
<proteinExistence type="predicted"/>
<feature type="compositionally biased region" description="Pro residues" evidence="1">
    <location>
        <begin position="933"/>
        <end position="956"/>
    </location>
</feature>
<name>A0A6P6NC93_CARAU</name>
<feature type="region of interest" description="Disordered" evidence="1">
    <location>
        <begin position="928"/>
        <end position="963"/>
    </location>
</feature>
<feature type="domain" description="DUF6729" evidence="2">
    <location>
        <begin position="1"/>
        <end position="163"/>
    </location>
</feature>
<dbReference type="OrthoDB" id="8942218at2759"/>
<sequence>MWLFPLVCVRPDCGRHRLTAAGIYRTVRKVLDIDGWYDLATEYLECKRCKKKYPAWSEDILGQLDMGHRSQFPALLTYRYSCDNRVLRMMRERTLGNSVTQLYRKLMEQHSEAWTQRVLQYLTACEPFTRSSLVQPPVFADPPLLPALPKPKWLLAVYARDVLGRLHEVKAKLTSVFGCVLKMDSTKKVTKKLAGAASGTAAWCTNVGNEHGQVLVSVLTAAEGHGLDSMAAGLMKRYREAGEAAPKVMYVDRDCCSQYGQSRVKIMFLEWDELVVRLDIWHFMRRFAAGVTTEAHPLYGIFMARLSTCIFQWDPEDVAALRSAKEGDLAAKKTGHISEKAVSARITRRELALHCRRRTRGVEETTRLIGSLIDQFDSADGKDTLGVPLLDHERIQQIWKEQRKHVQCIQDPEDFPLYMKTGTLKKGGVELCCYRCARGSTSLESFHLHLNRFIPGTSASDAHFQAYLLEGLMRWNDDRMEDAIKRASSIRTYGSAMSEAVDRLSRTVFGKPWDERYRPPGAYTGELLGIEYLYSQTGKTLTPVLQNPEEEDRLVEEVDDQDLLDEGFEEESMEDITVPVLYEDDPCLRNTPSSLPLPQSPASLAEPSTSSGGEGQHLAPASSVLSQTSDTGSSVSGEAQGAVIGPDGIAGWDKVQDLAGFLVGLREAPYLTDLQVTEAIQLWTALPDVDKQRVNYQPRHQPQLTHGRFKALKRSGVTTGVEGVKRCLIGHPGGPAQWPSTSRLVEAICMKLCALHKSPTKKAGVSTPRWSKILSDYHHIRELVLNNQRLMDETMIQLFELNQRTLIQWFQRQQKNQELSVLVQGLTPSDPIDVADVQLPLPREKLDDVPSTSGPKHQFILPPNREGQAPILRPGRRPAAAKRECPIAPVPTAAGVVQPISAPGSLLGTLVLNPDMTVSIMIPSAGALTSGPGPAPPAPVPAQVPAPVLAPVPAPDDIPQLRR</sequence>
<dbReference type="RefSeq" id="XP_026105914.1">
    <property type="nucleotide sequence ID" value="XM_026250129.1"/>
</dbReference>
<dbReference type="GeneID" id="113077860"/>
<evidence type="ECO:0000259" key="2">
    <source>
        <dbReference type="Pfam" id="PF20499"/>
    </source>
</evidence>
<dbReference type="PANTHER" id="PTHR24401:SF29">
    <property type="entry name" value="SI:CH211-243P7.3-RELATED"/>
    <property type="match status" value="1"/>
</dbReference>
<gene>
    <name evidence="4" type="primary">LOC113077860</name>
</gene>
<dbReference type="Proteomes" id="UP000515129">
    <property type="component" value="Unplaced"/>
</dbReference>
<dbReference type="PANTHER" id="PTHR24401">
    <property type="entry name" value="SI:CH211-243P7.3-RELATED"/>
    <property type="match status" value="1"/>
</dbReference>
<evidence type="ECO:0000256" key="1">
    <source>
        <dbReference type="SAM" id="MobiDB-lite"/>
    </source>
</evidence>
<keyword evidence="3" id="KW-1185">Reference proteome</keyword>
<evidence type="ECO:0000313" key="3">
    <source>
        <dbReference type="Proteomes" id="UP000515129"/>
    </source>
</evidence>
<organism evidence="3 4">
    <name type="scientific">Carassius auratus</name>
    <name type="common">Goldfish</name>
    <dbReference type="NCBI Taxonomy" id="7957"/>
    <lineage>
        <taxon>Eukaryota</taxon>
        <taxon>Metazoa</taxon>
        <taxon>Chordata</taxon>
        <taxon>Craniata</taxon>
        <taxon>Vertebrata</taxon>
        <taxon>Euteleostomi</taxon>
        <taxon>Actinopterygii</taxon>
        <taxon>Neopterygii</taxon>
        <taxon>Teleostei</taxon>
        <taxon>Ostariophysi</taxon>
        <taxon>Cypriniformes</taxon>
        <taxon>Cyprinidae</taxon>
        <taxon>Cyprininae</taxon>
        <taxon>Carassius</taxon>
    </lineage>
</organism>
<feature type="region of interest" description="Disordered" evidence="1">
    <location>
        <begin position="584"/>
        <end position="640"/>
    </location>
</feature>
<dbReference type="Pfam" id="PF20499">
    <property type="entry name" value="DUF6729"/>
    <property type="match status" value="1"/>
</dbReference>
<accession>A0A6P6NC93</accession>
<dbReference type="KEGG" id="caua:113077860"/>
<protein>
    <submittedName>
        <fullName evidence="4">Uncharacterized protein LOC113077860</fullName>
    </submittedName>
</protein>
<evidence type="ECO:0000313" key="4">
    <source>
        <dbReference type="RefSeq" id="XP_026105914.1"/>
    </source>
</evidence>
<reference evidence="4" key="1">
    <citation type="submission" date="2025-08" db="UniProtKB">
        <authorList>
            <consortium name="RefSeq"/>
        </authorList>
    </citation>
    <scope>IDENTIFICATION</scope>
    <source>
        <strain evidence="4">Wakin</strain>
        <tissue evidence="4">Muscle</tissue>
    </source>
</reference>
<feature type="compositionally biased region" description="Low complexity" evidence="1">
    <location>
        <begin position="592"/>
        <end position="608"/>
    </location>
</feature>
<dbReference type="InterPro" id="IPR046616">
    <property type="entry name" value="DUF6729"/>
</dbReference>
<dbReference type="AlphaFoldDB" id="A0A6P6NC93"/>
<feature type="compositionally biased region" description="Polar residues" evidence="1">
    <location>
        <begin position="623"/>
        <end position="637"/>
    </location>
</feature>